<dbReference type="SUPFAM" id="SSF56300">
    <property type="entry name" value="Metallo-dependent phosphatases"/>
    <property type="match status" value="1"/>
</dbReference>
<feature type="domain" description="Calcineurin-like phosphoesterase" evidence="2">
    <location>
        <begin position="151"/>
        <end position="240"/>
    </location>
</feature>
<protein>
    <submittedName>
        <fullName evidence="3">3' 5'-cyclic adenosine monophosphate phosphodiesterase CpdA</fullName>
        <ecNumber evidence="3">3.1.4.53</ecNumber>
    </submittedName>
</protein>
<dbReference type="AlphaFoldDB" id="A0A5J4SZK7"/>
<sequence length="303" mass="33937">MIKLFPIISVLLLILGANFYVFYKLWVMLPEGIIGKVSLVTLGVAMLFSLVLAQAIGNNLPLPVTAFMYRVGTSWFFIFIYLLILFLLLELIRVTGLFPVTRFMYRSWLGFGILTGVLTLVLTGGYIVYLNKARVTLSLTVNKEMRAQGSLKIVAISDLHLGYGIGKNEFENWIKLINKENPDIVFIAGDAIDNSVYPLYEQGIAESFKQINAKYGVYASPGNHEYIAGISKSLAFLKEAGVTVLRDSVAFIDDAFYVVGRDDRTNATRKSVKELTDTLDKSKLLILLDHQPYQLEQAGKKRD</sequence>
<organism evidence="3">
    <name type="scientific">termite gut metagenome</name>
    <dbReference type="NCBI Taxonomy" id="433724"/>
    <lineage>
        <taxon>unclassified sequences</taxon>
        <taxon>metagenomes</taxon>
        <taxon>organismal metagenomes</taxon>
    </lineage>
</organism>
<dbReference type="EMBL" id="SNRY01000011">
    <property type="protein sequence ID" value="KAA6351656.1"/>
    <property type="molecule type" value="Genomic_DNA"/>
</dbReference>
<name>A0A5J4SZK7_9ZZZZ</name>
<evidence type="ECO:0000313" key="4">
    <source>
        <dbReference type="EMBL" id="KAA6351656.1"/>
    </source>
</evidence>
<dbReference type="Pfam" id="PF00149">
    <property type="entry name" value="Metallophos"/>
    <property type="match status" value="1"/>
</dbReference>
<keyword evidence="1" id="KW-0812">Transmembrane</keyword>
<comment type="caution">
    <text evidence="3">The sequence shown here is derived from an EMBL/GenBank/DDBJ whole genome shotgun (WGS) entry which is preliminary data.</text>
</comment>
<feature type="transmembrane region" description="Helical" evidence="1">
    <location>
        <begin position="76"/>
        <end position="96"/>
    </location>
</feature>
<keyword evidence="3" id="KW-0378">Hydrolase</keyword>
<dbReference type="InterPro" id="IPR029052">
    <property type="entry name" value="Metallo-depent_PP-like"/>
</dbReference>
<reference evidence="3" key="1">
    <citation type="submission" date="2019-03" db="EMBL/GenBank/DDBJ databases">
        <title>Single cell metagenomics reveals metabolic interactions within the superorganism composed of flagellate Streblomastix strix and complex community of Bacteroidetes bacteria on its surface.</title>
        <authorList>
            <person name="Treitli S.C."/>
            <person name="Kolisko M."/>
            <person name="Husnik F."/>
            <person name="Keeling P."/>
            <person name="Hampl V."/>
        </authorList>
    </citation>
    <scope>NUCLEOTIDE SEQUENCE</scope>
    <source>
        <strain evidence="3">STM</strain>
    </source>
</reference>
<dbReference type="EMBL" id="SNRY01000011">
    <property type="protein sequence ID" value="KAA6351609.1"/>
    <property type="molecule type" value="Genomic_DNA"/>
</dbReference>
<feature type="transmembrane region" description="Helical" evidence="1">
    <location>
        <begin position="108"/>
        <end position="129"/>
    </location>
</feature>
<proteinExistence type="predicted"/>
<dbReference type="InterPro" id="IPR051158">
    <property type="entry name" value="Metallophosphoesterase_sf"/>
</dbReference>
<accession>A0A5J4SZK7</accession>
<keyword evidence="1" id="KW-0472">Membrane</keyword>
<dbReference type="PANTHER" id="PTHR31302:SF0">
    <property type="entry name" value="TRANSMEMBRANE PROTEIN WITH METALLOPHOSPHOESTERASE DOMAIN"/>
    <property type="match status" value="1"/>
</dbReference>
<dbReference type="Gene3D" id="3.60.21.10">
    <property type="match status" value="1"/>
</dbReference>
<evidence type="ECO:0000259" key="2">
    <source>
        <dbReference type="Pfam" id="PF00149"/>
    </source>
</evidence>
<dbReference type="PANTHER" id="PTHR31302">
    <property type="entry name" value="TRANSMEMBRANE PROTEIN WITH METALLOPHOSPHOESTERASE DOMAIN-RELATED"/>
    <property type="match status" value="1"/>
</dbReference>
<dbReference type="InterPro" id="IPR004843">
    <property type="entry name" value="Calcineurin-like_PHP"/>
</dbReference>
<gene>
    <name evidence="3" type="ORF">EZS27_001000</name>
    <name evidence="4" type="ORF">EZS27_001047</name>
</gene>
<evidence type="ECO:0000256" key="1">
    <source>
        <dbReference type="SAM" id="Phobius"/>
    </source>
</evidence>
<dbReference type="GO" id="GO:0004115">
    <property type="term" value="F:3',5'-cyclic-AMP phosphodiesterase activity"/>
    <property type="evidence" value="ECO:0007669"/>
    <property type="project" value="UniProtKB-EC"/>
</dbReference>
<feature type="transmembrane region" description="Helical" evidence="1">
    <location>
        <begin position="37"/>
        <end position="56"/>
    </location>
</feature>
<keyword evidence="1" id="KW-1133">Transmembrane helix</keyword>
<feature type="transmembrane region" description="Helical" evidence="1">
    <location>
        <begin position="6"/>
        <end position="25"/>
    </location>
</feature>
<dbReference type="EC" id="3.1.4.53" evidence="3"/>
<evidence type="ECO:0000313" key="3">
    <source>
        <dbReference type="EMBL" id="KAA6351609.1"/>
    </source>
</evidence>